<dbReference type="NCBIfam" id="TIGR03123">
    <property type="entry name" value="one_C_unchar_1"/>
    <property type="match status" value="1"/>
</dbReference>
<keyword evidence="1" id="KW-0175">Coiled coil</keyword>
<dbReference type="AlphaFoldDB" id="A0AAW4WUA1"/>
<accession>A0AAW4WUA1</accession>
<evidence type="ECO:0000313" key="3">
    <source>
        <dbReference type="EMBL" id="MCC3144110.1"/>
    </source>
</evidence>
<evidence type="ECO:0000313" key="4">
    <source>
        <dbReference type="Proteomes" id="UP001199296"/>
    </source>
</evidence>
<comment type="caution">
    <text evidence="3">The sequence shown here is derived from an EMBL/GenBank/DDBJ whole genome shotgun (WGS) entry which is preliminary data.</text>
</comment>
<protein>
    <submittedName>
        <fullName evidence="3">H4MPT-linked C1 transfer pathway protein</fullName>
    </submittedName>
</protein>
<dbReference type="Pfam" id="PF01968">
    <property type="entry name" value="Hydantoinase_A"/>
    <property type="match status" value="1"/>
</dbReference>
<dbReference type="InterPro" id="IPR002821">
    <property type="entry name" value="Hydantoinase_A"/>
</dbReference>
<keyword evidence="4" id="KW-1185">Reference proteome</keyword>
<dbReference type="InterPro" id="IPR002756">
    <property type="entry name" value="MfnF"/>
</dbReference>
<evidence type="ECO:0000256" key="1">
    <source>
        <dbReference type="SAM" id="Coils"/>
    </source>
</evidence>
<reference evidence="3 4" key="1">
    <citation type="submission" date="2021-10" db="EMBL/GenBank/DDBJ databases">
        <authorList>
            <person name="Grouzdev D.S."/>
            <person name="Pantiukh K.S."/>
            <person name="Krutkina M.S."/>
        </authorList>
    </citation>
    <scope>NUCLEOTIDE SEQUENCE [LARGE SCALE GENOMIC DNA]</scope>
    <source>
        <strain evidence="3 4">Z-7514</strain>
    </source>
</reference>
<gene>
    <name evidence="3" type="ORF">LJ207_02105</name>
</gene>
<name>A0AAW4WUA1_9FIRM</name>
<evidence type="ECO:0000259" key="2">
    <source>
        <dbReference type="Pfam" id="PF01968"/>
    </source>
</evidence>
<feature type="coiled-coil region" evidence="1">
    <location>
        <begin position="306"/>
        <end position="333"/>
    </location>
</feature>
<dbReference type="EMBL" id="JAJFAT010000002">
    <property type="protein sequence ID" value="MCC3144110.1"/>
    <property type="molecule type" value="Genomic_DNA"/>
</dbReference>
<dbReference type="GO" id="GO:0016787">
    <property type="term" value="F:hydrolase activity"/>
    <property type="evidence" value="ECO:0007669"/>
    <property type="project" value="InterPro"/>
</dbReference>
<proteinExistence type="predicted"/>
<dbReference type="Proteomes" id="UP001199296">
    <property type="component" value="Unassembled WGS sequence"/>
</dbReference>
<sequence length="345" mass="39517">MEKLTVTAWDIGGANIKASRIEYEKNISNIKSSSHFFPIWDQSKDPLLIIKDISEELGSSDYFAVTMTAELADRFNNKAEGVNYIIELFEKNFKEKNIFYCDYYGNLKQKFEIKAIKTLAAANWAVSAKFLAEFFADFILFDLGSTSTDLIPVKNSKLINRGKTDNERLFWGELIYLGYLRSNLSFLVDQLPYQGKMITPINEYFASTADIHLLKGIIDQSEYNIPTADAKAKNRKAALSRVARLLSLDLNIASEAEIELIVNYIYQKEIDLLYEKIVQLYSRVDPSFETIILANKGAFKFADDLKKKEDLKILNLENEIEFLENNILTTTAAAYLLIKKLEEEY</sequence>
<dbReference type="Gene3D" id="3.30.420.190">
    <property type="entry name" value="conserved archaeal protein q6m145"/>
    <property type="match status" value="1"/>
</dbReference>
<feature type="domain" description="Hydantoinase A/oxoprolinase" evidence="2">
    <location>
        <begin position="64"/>
        <end position="276"/>
    </location>
</feature>
<dbReference type="Gene3D" id="3.30.420.40">
    <property type="match status" value="1"/>
</dbReference>
<dbReference type="RefSeq" id="WP_229343639.1">
    <property type="nucleotide sequence ID" value="NZ_JAJFAT010000002.1"/>
</dbReference>
<organism evidence="3 4">
    <name type="scientific">Halanaerobium polyolivorans</name>
    <dbReference type="NCBI Taxonomy" id="2886943"/>
    <lineage>
        <taxon>Bacteria</taxon>
        <taxon>Bacillati</taxon>
        <taxon>Bacillota</taxon>
        <taxon>Clostridia</taxon>
        <taxon>Halanaerobiales</taxon>
        <taxon>Halanaerobiaceae</taxon>
        <taxon>Halanaerobium</taxon>
    </lineage>
</organism>